<keyword evidence="4" id="KW-1133">Transmembrane helix</keyword>
<evidence type="ECO:0008006" key="8">
    <source>
        <dbReference type="Google" id="ProtNLM"/>
    </source>
</evidence>
<feature type="compositionally biased region" description="Basic and acidic residues" evidence="3">
    <location>
        <begin position="680"/>
        <end position="694"/>
    </location>
</feature>
<dbReference type="Gene3D" id="2.120.10.80">
    <property type="entry name" value="Kelch-type beta propeller"/>
    <property type="match status" value="1"/>
</dbReference>
<evidence type="ECO:0000256" key="5">
    <source>
        <dbReference type="SAM" id="SignalP"/>
    </source>
</evidence>
<protein>
    <recommendedName>
        <fullName evidence="8">Galactose oxidase</fullName>
    </recommendedName>
</protein>
<gene>
    <name evidence="6" type="ORF">P167DRAFT_561688</name>
</gene>
<keyword evidence="4" id="KW-0472">Membrane</keyword>
<evidence type="ECO:0000256" key="2">
    <source>
        <dbReference type="ARBA" id="ARBA00022737"/>
    </source>
</evidence>
<keyword evidence="4" id="KW-0812">Transmembrane</keyword>
<feature type="compositionally biased region" description="Basic and acidic residues" evidence="3">
    <location>
        <begin position="701"/>
        <end position="715"/>
    </location>
</feature>
<dbReference type="EMBL" id="ML119106">
    <property type="protein sequence ID" value="RPB17411.1"/>
    <property type="molecule type" value="Genomic_DNA"/>
</dbReference>
<dbReference type="SUPFAM" id="SSF50965">
    <property type="entry name" value="Galactose oxidase, central domain"/>
    <property type="match status" value="1"/>
</dbReference>
<name>A0A3N4L9T9_9PEZI</name>
<feature type="transmembrane region" description="Helical" evidence="4">
    <location>
        <begin position="532"/>
        <end position="553"/>
    </location>
</feature>
<accession>A0A3N4L9T9</accession>
<dbReference type="InterPro" id="IPR011043">
    <property type="entry name" value="Gal_Oxase/kelch_b-propeller"/>
</dbReference>
<dbReference type="PANTHER" id="PTHR46228">
    <property type="entry name" value="KELCH DOMAIN-CONTAINING PROTEIN"/>
    <property type="match status" value="1"/>
</dbReference>
<sequence>MRLLSPSWMLRTILQIGGVFLFLGSSNSSPTGSTLAVRADSGTTQNICFWDRPQSALFRDTIYIDGGYMSVTTTIDGETGLAELEGFRRLYAINLTHTFSMDDYQFDILSNLTKAPGNMGTDFHDGFMLANDYEFIIYGGYLRLRDESASINEMWSLARYMIQNGATPLSDPGEFQLLALDNITRYIASAGSVNVPSENKAYVFSGATGKDWGPFFDPLTANSVDLRPYGNSSQLISVDMSIMGSEVWSNVTLPSSIHARIGSELVWIPVGAQGTLVAIGGSINRALYPYEKNISVESQTLGDEFINKVHLYDIANDKWYTQQTFGETLSPKAQFCTVVASSKDNTTHQIYAYGGHEDLSGNPLNMKPVSADVYVLSLPSFTWTKVYDGTDQIHRRKGHKCHKVADNQMMVVGGRPQANAVDCLRGGLIRLFNLNTLQWEDKYDPRVYDSYKVPTAISDVIGGNEDGGGTLQAKTWDNDDIKDLFNVPYTKTIPTYWPYSPAPDTTTTSGIFTTTPASSDGGNGLPSYVPPLLGAILGLLGLITILCGVLFWLRRKKRGGRGAPTDSAASTTRKNRQTWSWLLGVYGDEKREFPDDQTPGTEMTNPYDLHSSMVSPMTEASNPIDAVIVEAQGRQVFEMPDSSKPQELHSSPMTPAAAAAKRVTIVEPASPSMPEMGPTKSREEPRPEDLRDVDMSAEATSRARREETRLERDMDPGVLQRLLDDPGANLHDD</sequence>
<keyword evidence="5" id="KW-0732">Signal</keyword>
<evidence type="ECO:0000256" key="1">
    <source>
        <dbReference type="ARBA" id="ARBA00022441"/>
    </source>
</evidence>
<evidence type="ECO:0000256" key="3">
    <source>
        <dbReference type="SAM" id="MobiDB-lite"/>
    </source>
</evidence>
<dbReference type="InterPro" id="IPR015915">
    <property type="entry name" value="Kelch-typ_b-propeller"/>
</dbReference>
<reference evidence="6 7" key="1">
    <citation type="journal article" date="2018" name="Nat. Ecol. Evol.">
        <title>Pezizomycetes genomes reveal the molecular basis of ectomycorrhizal truffle lifestyle.</title>
        <authorList>
            <person name="Murat C."/>
            <person name="Payen T."/>
            <person name="Noel B."/>
            <person name="Kuo A."/>
            <person name="Morin E."/>
            <person name="Chen J."/>
            <person name="Kohler A."/>
            <person name="Krizsan K."/>
            <person name="Balestrini R."/>
            <person name="Da Silva C."/>
            <person name="Montanini B."/>
            <person name="Hainaut M."/>
            <person name="Levati E."/>
            <person name="Barry K.W."/>
            <person name="Belfiori B."/>
            <person name="Cichocki N."/>
            <person name="Clum A."/>
            <person name="Dockter R.B."/>
            <person name="Fauchery L."/>
            <person name="Guy J."/>
            <person name="Iotti M."/>
            <person name="Le Tacon F."/>
            <person name="Lindquist E.A."/>
            <person name="Lipzen A."/>
            <person name="Malagnac F."/>
            <person name="Mello A."/>
            <person name="Molinier V."/>
            <person name="Miyauchi S."/>
            <person name="Poulain J."/>
            <person name="Riccioni C."/>
            <person name="Rubini A."/>
            <person name="Sitrit Y."/>
            <person name="Splivallo R."/>
            <person name="Traeger S."/>
            <person name="Wang M."/>
            <person name="Zifcakova L."/>
            <person name="Wipf D."/>
            <person name="Zambonelli A."/>
            <person name="Paolocci F."/>
            <person name="Nowrousian M."/>
            <person name="Ottonello S."/>
            <person name="Baldrian P."/>
            <person name="Spatafora J.W."/>
            <person name="Henrissat B."/>
            <person name="Nagy L.G."/>
            <person name="Aury J.M."/>
            <person name="Wincker P."/>
            <person name="Grigoriev I.V."/>
            <person name="Bonfante P."/>
            <person name="Martin F.M."/>
        </authorList>
    </citation>
    <scope>NUCLEOTIDE SEQUENCE [LARGE SCALE GENOMIC DNA]</scope>
    <source>
        <strain evidence="6 7">CCBAS932</strain>
    </source>
</reference>
<evidence type="ECO:0000256" key="4">
    <source>
        <dbReference type="SAM" id="Phobius"/>
    </source>
</evidence>
<feature type="region of interest" description="Disordered" evidence="3">
    <location>
        <begin position="666"/>
        <end position="733"/>
    </location>
</feature>
<organism evidence="6 7">
    <name type="scientific">Morchella conica CCBAS932</name>
    <dbReference type="NCBI Taxonomy" id="1392247"/>
    <lineage>
        <taxon>Eukaryota</taxon>
        <taxon>Fungi</taxon>
        <taxon>Dikarya</taxon>
        <taxon>Ascomycota</taxon>
        <taxon>Pezizomycotina</taxon>
        <taxon>Pezizomycetes</taxon>
        <taxon>Pezizales</taxon>
        <taxon>Morchellaceae</taxon>
        <taxon>Morchella</taxon>
    </lineage>
</organism>
<keyword evidence="1" id="KW-0880">Kelch repeat</keyword>
<dbReference type="STRING" id="1392247.A0A3N4L9T9"/>
<feature type="signal peptide" evidence="5">
    <location>
        <begin position="1"/>
        <end position="28"/>
    </location>
</feature>
<feature type="chain" id="PRO_5018209407" description="Galactose oxidase" evidence="5">
    <location>
        <begin position="29"/>
        <end position="733"/>
    </location>
</feature>
<dbReference type="InParanoid" id="A0A3N4L9T9"/>
<dbReference type="AlphaFoldDB" id="A0A3N4L9T9"/>
<keyword evidence="7" id="KW-1185">Reference proteome</keyword>
<keyword evidence="2" id="KW-0677">Repeat</keyword>
<dbReference type="PANTHER" id="PTHR46228:SF2">
    <property type="entry name" value="KELCH REPEAT PROTEIN (AFU_ORTHOLOGUE AFUA_4G14350)"/>
    <property type="match status" value="1"/>
</dbReference>
<dbReference type="OrthoDB" id="540004at2759"/>
<evidence type="ECO:0000313" key="6">
    <source>
        <dbReference type="EMBL" id="RPB17411.1"/>
    </source>
</evidence>
<evidence type="ECO:0000313" key="7">
    <source>
        <dbReference type="Proteomes" id="UP000277580"/>
    </source>
</evidence>
<proteinExistence type="predicted"/>
<dbReference type="Proteomes" id="UP000277580">
    <property type="component" value="Unassembled WGS sequence"/>
</dbReference>